<dbReference type="OrthoDB" id="2987506at2759"/>
<reference evidence="1" key="2">
    <citation type="journal article" date="2022" name="Microb. Genom.">
        <title>A chromosome-scale genome assembly of the tomato pathogen Cladosporium fulvum reveals a compartmentalized genome architecture and the presence of a dispensable chromosome.</title>
        <authorList>
            <person name="Zaccaron A.Z."/>
            <person name="Chen L.H."/>
            <person name="Samaras A."/>
            <person name="Stergiopoulos I."/>
        </authorList>
    </citation>
    <scope>NUCLEOTIDE SEQUENCE</scope>
    <source>
        <strain evidence="1">Race5_Kim</strain>
    </source>
</reference>
<reference evidence="1" key="1">
    <citation type="submission" date="2021-12" db="EMBL/GenBank/DDBJ databases">
        <authorList>
            <person name="Zaccaron A."/>
            <person name="Stergiopoulos I."/>
        </authorList>
    </citation>
    <scope>NUCLEOTIDE SEQUENCE</scope>
    <source>
        <strain evidence="1">Race5_Kim</strain>
    </source>
</reference>
<dbReference type="OMA" id="CACKRED"/>
<evidence type="ECO:0000313" key="2">
    <source>
        <dbReference type="Proteomes" id="UP000756132"/>
    </source>
</evidence>
<protein>
    <submittedName>
        <fullName evidence="1">Uncharacterized protein</fullName>
    </submittedName>
</protein>
<dbReference type="EMBL" id="CP090175">
    <property type="protein sequence ID" value="UJO24933.1"/>
    <property type="molecule type" value="Genomic_DNA"/>
</dbReference>
<evidence type="ECO:0000313" key="1">
    <source>
        <dbReference type="EMBL" id="UJO24933.1"/>
    </source>
</evidence>
<accession>A0A9Q8PM05</accession>
<dbReference type="RefSeq" id="XP_047769299.1">
    <property type="nucleotide sequence ID" value="XM_047913209.1"/>
</dbReference>
<dbReference type="GeneID" id="71993939"/>
<dbReference type="AlphaFoldDB" id="A0A9Q8PM05"/>
<dbReference type="Proteomes" id="UP000756132">
    <property type="component" value="Chromosome 13"/>
</dbReference>
<name>A0A9Q8PM05_PASFU</name>
<organism evidence="1 2">
    <name type="scientific">Passalora fulva</name>
    <name type="common">Tomato leaf mold</name>
    <name type="synonym">Cladosporium fulvum</name>
    <dbReference type="NCBI Taxonomy" id="5499"/>
    <lineage>
        <taxon>Eukaryota</taxon>
        <taxon>Fungi</taxon>
        <taxon>Dikarya</taxon>
        <taxon>Ascomycota</taxon>
        <taxon>Pezizomycotina</taxon>
        <taxon>Dothideomycetes</taxon>
        <taxon>Dothideomycetidae</taxon>
        <taxon>Mycosphaerellales</taxon>
        <taxon>Mycosphaerellaceae</taxon>
        <taxon>Fulvia</taxon>
    </lineage>
</organism>
<gene>
    <name evidence="1" type="ORF">CLAFUR5_14061</name>
</gene>
<sequence length="235" mass="26406">MTTLLDSTARYSLRLSIDSSLFDDHPSDNLCIARKVNGLYTTIFLGASVNPTGFQEQLQVENEFSWYDQYQVYCVKDFKPSVVVSAATNTVNIQYGEETSYVSNRMSAARSTDTNNFQGGAIGENSAEDSFMVFKIPSHLKAACACKREDGRYDPIYVDPGHHLTANDDQITPSRDFVIFWSDTLVPNAMFHHYKERSGMKEFSFAEGVTKMSLRFGFANASTRAGNEEAQFWVI</sequence>
<keyword evidence="2" id="KW-1185">Reference proteome</keyword>
<dbReference type="KEGG" id="ffu:CLAFUR5_14061"/>
<proteinExistence type="predicted"/>